<keyword evidence="5 6" id="KW-0472">Membrane</keyword>
<feature type="transmembrane region" description="Helical" evidence="6">
    <location>
        <begin position="115"/>
        <end position="136"/>
    </location>
</feature>
<dbReference type="GO" id="GO:0022857">
    <property type="term" value="F:transmembrane transporter activity"/>
    <property type="evidence" value="ECO:0007669"/>
    <property type="project" value="InterPro"/>
</dbReference>
<feature type="compositionally biased region" description="Polar residues" evidence="7">
    <location>
        <begin position="7"/>
        <end position="21"/>
    </location>
</feature>
<dbReference type="OMA" id="INDGMDM"/>
<sequence>MAEPNEQRASQASRPPAESNSGWKPALCVVFVELFNTGTILLGKVAVDGGMFVFSLLFYRSFLGALFIFPFALIFESGKWKELDKKALGWLFINAFAGYSLPMALYYYGLRDTPASYAVIFSSLTPLVTFVLSILLRMETLHLKSKEDAAKVTGALVCKTRRFIIERQLISQNQTFHHQSFR</sequence>
<feature type="domain" description="EamA" evidence="8">
    <location>
        <begin position="26"/>
        <end position="144"/>
    </location>
</feature>
<protein>
    <recommendedName>
        <fullName evidence="6">WAT1-related protein</fullName>
    </recommendedName>
</protein>
<comment type="subcellular location">
    <subcellularLocation>
        <location evidence="1 6">Membrane</location>
        <topology evidence="1 6">Multi-pass membrane protein</topology>
    </subcellularLocation>
</comment>
<feature type="transmembrane region" description="Helical" evidence="6">
    <location>
        <begin position="51"/>
        <end position="75"/>
    </location>
</feature>
<evidence type="ECO:0000256" key="4">
    <source>
        <dbReference type="ARBA" id="ARBA00022989"/>
    </source>
</evidence>
<comment type="caution">
    <text evidence="6">Lacks conserved residue(s) required for the propagation of feature annotation.</text>
</comment>
<gene>
    <name evidence="9" type="ORF">SEVIR_8G067350v2</name>
</gene>
<keyword evidence="4 6" id="KW-1133">Transmembrane helix</keyword>
<dbReference type="GO" id="GO:0016020">
    <property type="term" value="C:membrane"/>
    <property type="evidence" value="ECO:0007669"/>
    <property type="project" value="UniProtKB-SubCell"/>
</dbReference>
<dbReference type="Gramene" id="TKV99799">
    <property type="protein sequence ID" value="TKV99799"/>
    <property type="gene ID" value="SEVIR_8G067350v2"/>
</dbReference>
<evidence type="ECO:0000259" key="8">
    <source>
        <dbReference type="Pfam" id="PF00892"/>
    </source>
</evidence>
<accession>A0A4U6TCI9</accession>
<comment type="similarity">
    <text evidence="2 6">Belongs to the drug/metabolite transporter (DMT) superfamily. Plant drug/metabolite exporter (P-DME) (TC 2.A.7.4) family.</text>
</comment>
<dbReference type="SUPFAM" id="SSF103481">
    <property type="entry name" value="Multidrug resistance efflux transporter EmrE"/>
    <property type="match status" value="1"/>
</dbReference>
<evidence type="ECO:0000313" key="9">
    <source>
        <dbReference type="EMBL" id="TKV99799.1"/>
    </source>
</evidence>
<keyword evidence="10" id="KW-1185">Reference proteome</keyword>
<dbReference type="PANTHER" id="PTHR31218">
    <property type="entry name" value="WAT1-RELATED PROTEIN"/>
    <property type="match status" value="1"/>
</dbReference>
<proteinExistence type="inferred from homology"/>
<evidence type="ECO:0000256" key="3">
    <source>
        <dbReference type="ARBA" id="ARBA00022692"/>
    </source>
</evidence>
<feature type="region of interest" description="Disordered" evidence="7">
    <location>
        <begin position="1"/>
        <end position="21"/>
    </location>
</feature>
<name>A0A4U6TCI9_SETVI</name>
<evidence type="ECO:0000313" key="10">
    <source>
        <dbReference type="Proteomes" id="UP000298652"/>
    </source>
</evidence>
<evidence type="ECO:0000256" key="6">
    <source>
        <dbReference type="RuleBase" id="RU363077"/>
    </source>
</evidence>
<keyword evidence="3 6" id="KW-0812">Transmembrane</keyword>
<organism evidence="9 10">
    <name type="scientific">Setaria viridis</name>
    <name type="common">Green bristlegrass</name>
    <name type="synonym">Setaria italica subsp. viridis</name>
    <dbReference type="NCBI Taxonomy" id="4556"/>
    <lineage>
        <taxon>Eukaryota</taxon>
        <taxon>Viridiplantae</taxon>
        <taxon>Streptophyta</taxon>
        <taxon>Embryophyta</taxon>
        <taxon>Tracheophyta</taxon>
        <taxon>Spermatophyta</taxon>
        <taxon>Magnoliopsida</taxon>
        <taxon>Liliopsida</taxon>
        <taxon>Poales</taxon>
        <taxon>Poaceae</taxon>
        <taxon>PACMAD clade</taxon>
        <taxon>Panicoideae</taxon>
        <taxon>Panicodae</taxon>
        <taxon>Paniceae</taxon>
        <taxon>Cenchrinae</taxon>
        <taxon>Setaria</taxon>
    </lineage>
</organism>
<dbReference type="InterPro" id="IPR037185">
    <property type="entry name" value="EmrE-like"/>
</dbReference>
<evidence type="ECO:0000256" key="2">
    <source>
        <dbReference type="ARBA" id="ARBA00007635"/>
    </source>
</evidence>
<dbReference type="Pfam" id="PF00892">
    <property type="entry name" value="EamA"/>
    <property type="match status" value="1"/>
</dbReference>
<dbReference type="AlphaFoldDB" id="A0A4U6TCI9"/>
<evidence type="ECO:0000256" key="5">
    <source>
        <dbReference type="ARBA" id="ARBA00023136"/>
    </source>
</evidence>
<dbReference type="EMBL" id="CM016559">
    <property type="protein sequence ID" value="TKV99799.1"/>
    <property type="molecule type" value="Genomic_DNA"/>
</dbReference>
<evidence type="ECO:0000256" key="7">
    <source>
        <dbReference type="SAM" id="MobiDB-lite"/>
    </source>
</evidence>
<dbReference type="InterPro" id="IPR000620">
    <property type="entry name" value="EamA_dom"/>
</dbReference>
<evidence type="ECO:0000256" key="1">
    <source>
        <dbReference type="ARBA" id="ARBA00004141"/>
    </source>
</evidence>
<reference evidence="9" key="1">
    <citation type="submission" date="2019-03" db="EMBL/GenBank/DDBJ databases">
        <title>WGS assembly of Setaria viridis.</title>
        <authorList>
            <person name="Huang P."/>
            <person name="Jenkins J."/>
            <person name="Grimwood J."/>
            <person name="Barry K."/>
            <person name="Healey A."/>
            <person name="Mamidi S."/>
            <person name="Sreedasyam A."/>
            <person name="Shu S."/>
            <person name="Feldman M."/>
            <person name="Wu J."/>
            <person name="Yu Y."/>
            <person name="Chen C."/>
            <person name="Johnson J."/>
            <person name="Rokhsar D."/>
            <person name="Baxter I."/>
            <person name="Schmutz J."/>
            <person name="Brutnell T."/>
            <person name="Kellogg E."/>
        </authorList>
    </citation>
    <scope>NUCLEOTIDE SEQUENCE [LARGE SCALE GENOMIC DNA]</scope>
</reference>
<feature type="transmembrane region" description="Helical" evidence="6">
    <location>
        <begin position="87"/>
        <end position="109"/>
    </location>
</feature>
<dbReference type="Proteomes" id="UP000298652">
    <property type="component" value="Chromosome 8"/>
</dbReference>
<dbReference type="InterPro" id="IPR030184">
    <property type="entry name" value="WAT1-related"/>
</dbReference>